<evidence type="ECO:0000256" key="4">
    <source>
        <dbReference type="ARBA" id="ARBA00022679"/>
    </source>
</evidence>
<dbReference type="AlphaFoldDB" id="A0A1X4G522"/>
<dbReference type="EMBL" id="NBYN01000054">
    <property type="protein sequence ID" value="OSO89660.1"/>
    <property type="molecule type" value="Genomic_DNA"/>
</dbReference>
<dbReference type="InterPro" id="IPR011990">
    <property type="entry name" value="TPR-like_helical_dom_sf"/>
</dbReference>
<dbReference type="PANTHER" id="PTHR33908">
    <property type="entry name" value="MANNOSYLTRANSFERASE YKCB-RELATED"/>
    <property type="match status" value="1"/>
</dbReference>
<feature type="transmembrane region" description="Helical" evidence="8">
    <location>
        <begin position="385"/>
        <end position="405"/>
    </location>
</feature>
<feature type="transmembrane region" description="Helical" evidence="8">
    <location>
        <begin position="286"/>
        <end position="307"/>
    </location>
</feature>
<dbReference type="SUPFAM" id="SSF48452">
    <property type="entry name" value="TPR-like"/>
    <property type="match status" value="1"/>
</dbReference>
<evidence type="ECO:0000313" key="10">
    <source>
        <dbReference type="Proteomes" id="UP000192997"/>
    </source>
</evidence>
<dbReference type="GO" id="GO:0005886">
    <property type="term" value="C:plasma membrane"/>
    <property type="evidence" value="ECO:0007669"/>
    <property type="project" value="UniProtKB-SubCell"/>
</dbReference>
<dbReference type="InterPro" id="IPR050297">
    <property type="entry name" value="LipidA_mod_glycosyltrf_83"/>
</dbReference>
<dbReference type="GO" id="GO:0016763">
    <property type="term" value="F:pentosyltransferase activity"/>
    <property type="evidence" value="ECO:0007669"/>
    <property type="project" value="TreeGrafter"/>
</dbReference>
<keyword evidence="2" id="KW-1003">Cell membrane</keyword>
<protein>
    <submittedName>
        <fullName evidence="9">Uncharacterized protein</fullName>
    </submittedName>
</protein>
<sequence length="849" mass="97773">MANLKINKDYIILCLIWLIGLVIDRIWFFLDDSIPAYDQSAHLTTALHHYRIFQNLNLLSSDWWSSLWGLTPSYRAPFVYICTVPFFILFGKGYDQASLVNLLYTGIIILSVYHLGNYLFPHRKVGITSSIFCLLFPIMGIMRTDYLLDYGLTAIVIFTFTILTFWKQNYTRFLSWILTVILGIGIGLIMLSKPTGFIFLFVPGIWTVIGLIRKPQPITLKITKFIQLGLSLICAWLICGSWYRLNWLTIITSALGANNVGKTEGDPPATTIDGWLVYLRMLPENVSFPILFVSLGILLLAVFKYGFITNRANREDNNQNNQPQVFLYKSPINWLLVFLIGSYLICSLGTNKDIRFILPCFPVISLILAYCFNLIENLWINRLRLLTIGLSAIILINNLFPLPLIQSWGGRHLPNEDGKKYPLAQLIDTINQTTPYLRTTLGVIPVSTGQVNEFTLDYFGTLADFRVYGRKLTMKLSQVNQDLQYLSWYVTRDNEPDEPGERGETKRRLKLLVESSPDLKLQRDWLLPRGDKLRLYNRVDPYIIVSKLDKGADINEHNNTSNRKQEAITLEKVIINDQIITNQNQSVTYQMTGSWDKLQNGFLLLKWENGKDSWYHDHAVALGNLYCGIKCSPEKNFRVTEHLSTFIPKTLPPGKYQLSALYLDRKTGEITPLNTSTLPVNIQNETQNPQNIQQGKKTEKIPPLDLVSRMSQLAKEFRLGKLENLFIQIENFNQYDPTQDYLEQIKFAANYYLQAEPDNLNWRYTLALSQLMQRQVPELIHNLTQITKYDAQNPYAWIYLGFVYLYNFQPRQAQANLTTAETIKPDIPELKTLKTITNIMKFLPIIGFS</sequence>
<reference evidence="10" key="1">
    <citation type="submission" date="2017-04" db="EMBL/GenBank/DDBJ databases">
        <authorList>
            <person name="Abreu V.A."/>
            <person name="Popin R.V."/>
            <person name="Rigonato J."/>
            <person name="Andreote A.P."/>
            <person name="Schaker P.C."/>
            <person name="Hoff-Risseti C."/>
            <person name="Alvarenga D.O."/>
            <person name="Varani A.M."/>
            <person name="Fiore M.F."/>
        </authorList>
    </citation>
    <scope>NUCLEOTIDE SEQUENCE [LARGE SCALE GENOMIC DNA]</scope>
    <source>
        <strain evidence="10">CENA303</strain>
    </source>
</reference>
<keyword evidence="7 8" id="KW-0472">Membrane</keyword>
<evidence type="ECO:0000256" key="1">
    <source>
        <dbReference type="ARBA" id="ARBA00004651"/>
    </source>
</evidence>
<dbReference type="RefSeq" id="WP_085728556.1">
    <property type="nucleotide sequence ID" value="NZ_NBYN01000054.1"/>
</dbReference>
<feature type="transmembrane region" description="Helical" evidence="8">
    <location>
        <begin position="356"/>
        <end position="373"/>
    </location>
</feature>
<comment type="caution">
    <text evidence="9">The sequence shown here is derived from an EMBL/GenBank/DDBJ whole genome shotgun (WGS) entry which is preliminary data.</text>
</comment>
<feature type="transmembrane region" description="Helical" evidence="8">
    <location>
        <begin position="102"/>
        <end position="120"/>
    </location>
</feature>
<feature type="transmembrane region" description="Helical" evidence="8">
    <location>
        <begin position="147"/>
        <end position="166"/>
    </location>
</feature>
<keyword evidence="4" id="KW-0808">Transferase</keyword>
<feature type="transmembrane region" description="Helical" evidence="8">
    <location>
        <begin position="173"/>
        <end position="191"/>
    </location>
</feature>
<evidence type="ECO:0000256" key="5">
    <source>
        <dbReference type="ARBA" id="ARBA00022692"/>
    </source>
</evidence>
<dbReference type="PANTHER" id="PTHR33908:SF11">
    <property type="entry name" value="MEMBRANE PROTEIN"/>
    <property type="match status" value="1"/>
</dbReference>
<comment type="subcellular location">
    <subcellularLocation>
        <location evidence="1">Cell membrane</location>
        <topology evidence="1">Multi-pass membrane protein</topology>
    </subcellularLocation>
</comment>
<evidence type="ECO:0000256" key="7">
    <source>
        <dbReference type="ARBA" id="ARBA00023136"/>
    </source>
</evidence>
<dbReference type="Proteomes" id="UP000192997">
    <property type="component" value="Unassembled WGS sequence"/>
</dbReference>
<evidence type="ECO:0000256" key="2">
    <source>
        <dbReference type="ARBA" id="ARBA00022475"/>
    </source>
</evidence>
<dbReference type="GO" id="GO:0009103">
    <property type="term" value="P:lipopolysaccharide biosynthetic process"/>
    <property type="evidence" value="ECO:0007669"/>
    <property type="project" value="UniProtKB-ARBA"/>
</dbReference>
<proteinExistence type="predicted"/>
<name>A0A1X4G522_9CYAN</name>
<accession>A0A1X4G522</accession>
<dbReference type="Gene3D" id="1.25.40.10">
    <property type="entry name" value="Tetratricopeptide repeat domain"/>
    <property type="match status" value="1"/>
</dbReference>
<feature type="transmembrane region" description="Helical" evidence="8">
    <location>
        <begin position="332"/>
        <end position="350"/>
    </location>
</feature>
<organism evidence="9 10">
    <name type="scientific">Cylindrospermopsis raciborskii CENA303</name>
    <dbReference type="NCBI Taxonomy" id="1170769"/>
    <lineage>
        <taxon>Bacteria</taxon>
        <taxon>Bacillati</taxon>
        <taxon>Cyanobacteriota</taxon>
        <taxon>Cyanophyceae</taxon>
        <taxon>Nostocales</taxon>
        <taxon>Aphanizomenonaceae</taxon>
        <taxon>Cylindrospermopsis</taxon>
    </lineage>
</organism>
<gene>
    <name evidence="9" type="ORF">B7O87_10880</name>
</gene>
<keyword evidence="6 8" id="KW-1133">Transmembrane helix</keyword>
<evidence type="ECO:0000256" key="3">
    <source>
        <dbReference type="ARBA" id="ARBA00022676"/>
    </source>
</evidence>
<feature type="transmembrane region" description="Helical" evidence="8">
    <location>
        <begin position="73"/>
        <end position="90"/>
    </location>
</feature>
<feature type="transmembrane region" description="Helical" evidence="8">
    <location>
        <begin position="197"/>
        <end position="213"/>
    </location>
</feature>
<evidence type="ECO:0000256" key="8">
    <source>
        <dbReference type="SAM" id="Phobius"/>
    </source>
</evidence>
<feature type="transmembrane region" description="Helical" evidence="8">
    <location>
        <begin position="12"/>
        <end position="30"/>
    </location>
</feature>
<keyword evidence="5 8" id="KW-0812">Transmembrane</keyword>
<evidence type="ECO:0000256" key="6">
    <source>
        <dbReference type="ARBA" id="ARBA00022989"/>
    </source>
</evidence>
<evidence type="ECO:0000313" key="9">
    <source>
        <dbReference type="EMBL" id="OSO89660.1"/>
    </source>
</evidence>
<feature type="transmembrane region" description="Helical" evidence="8">
    <location>
        <begin position="225"/>
        <end position="243"/>
    </location>
</feature>
<keyword evidence="3" id="KW-0328">Glycosyltransferase</keyword>